<protein>
    <recommendedName>
        <fullName evidence="2">histidine kinase</fullName>
        <ecNumber evidence="2">2.7.13.3</ecNumber>
    </recommendedName>
</protein>
<evidence type="ECO:0000259" key="7">
    <source>
        <dbReference type="PROSITE" id="PS50109"/>
    </source>
</evidence>
<feature type="transmembrane region" description="Helical" evidence="6">
    <location>
        <begin position="151"/>
        <end position="169"/>
    </location>
</feature>
<dbReference type="RefSeq" id="WP_318797424.1">
    <property type="nucleotide sequence ID" value="NZ_JARUJP010000006.1"/>
</dbReference>
<keyword evidence="9" id="KW-1185">Reference proteome</keyword>
<dbReference type="PROSITE" id="PS50109">
    <property type="entry name" value="HIS_KIN"/>
    <property type="match status" value="1"/>
</dbReference>
<evidence type="ECO:0000313" key="8">
    <source>
        <dbReference type="EMBL" id="MDW8800824.1"/>
    </source>
</evidence>
<keyword evidence="6" id="KW-1133">Transmembrane helix</keyword>
<keyword evidence="3" id="KW-0597">Phosphoprotein</keyword>
<evidence type="ECO:0000256" key="4">
    <source>
        <dbReference type="ARBA" id="ARBA00022777"/>
    </source>
</evidence>
<name>A0ABU4JRR1_9CLOT</name>
<dbReference type="Gene3D" id="3.30.565.10">
    <property type="entry name" value="Histidine kinase-like ATPase, C-terminal domain"/>
    <property type="match status" value="1"/>
</dbReference>
<dbReference type="InterPro" id="IPR036890">
    <property type="entry name" value="HATPase_C_sf"/>
</dbReference>
<dbReference type="GO" id="GO:0016301">
    <property type="term" value="F:kinase activity"/>
    <property type="evidence" value="ECO:0007669"/>
    <property type="project" value="UniProtKB-KW"/>
</dbReference>
<dbReference type="EMBL" id="JARUJP010000006">
    <property type="protein sequence ID" value="MDW8800824.1"/>
    <property type="molecule type" value="Genomic_DNA"/>
</dbReference>
<keyword evidence="4 8" id="KW-0418">Kinase</keyword>
<dbReference type="CDD" id="cd00075">
    <property type="entry name" value="HATPase"/>
    <property type="match status" value="1"/>
</dbReference>
<dbReference type="InterPro" id="IPR003594">
    <property type="entry name" value="HATPase_dom"/>
</dbReference>
<dbReference type="Pfam" id="PF02518">
    <property type="entry name" value="HATPase_c"/>
    <property type="match status" value="1"/>
</dbReference>
<feature type="domain" description="Histidine kinase" evidence="7">
    <location>
        <begin position="315"/>
        <end position="422"/>
    </location>
</feature>
<evidence type="ECO:0000256" key="6">
    <source>
        <dbReference type="SAM" id="Phobius"/>
    </source>
</evidence>
<evidence type="ECO:0000256" key="1">
    <source>
        <dbReference type="ARBA" id="ARBA00000085"/>
    </source>
</evidence>
<feature type="transmembrane region" description="Helical" evidence="6">
    <location>
        <begin position="29"/>
        <end position="46"/>
    </location>
</feature>
<keyword evidence="5" id="KW-0902">Two-component regulatory system</keyword>
<feature type="transmembrane region" description="Helical" evidence="6">
    <location>
        <begin position="116"/>
        <end position="139"/>
    </location>
</feature>
<evidence type="ECO:0000256" key="2">
    <source>
        <dbReference type="ARBA" id="ARBA00012438"/>
    </source>
</evidence>
<proteinExistence type="predicted"/>
<dbReference type="EC" id="2.7.13.3" evidence="2"/>
<dbReference type="Proteomes" id="UP001281656">
    <property type="component" value="Unassembled WGS sequence"/>
</dbReference>
<keyword evidence="6" id="KW-0472">Membrane</keyword>
<dbReference type="PANTHER" id="PTHR43547">
    <property type="entry name" value="TWO-COMPONENT HISTIDINE KINASE"/>
    <property type="match status" value="1"/>
</dbReference>
<evidence type="ECO:0000313" key="9">
    <source>
        <dbReference type="Proteomes" id="UP001281656"/>
    </source>
</evidence>
<evidence type="ECO:0000256" key="3">
    <source>
        <dbReference type="ARBA" id="ARBA00022553"/>
    </source>
</evidence>
<evidence type="ECO:0000256" key="5">
    <source>
        <dbReference type="ARBA" id="ARBA00023012"/>
    </source>
</evidence>
<reference evidence="8 9" key="1">
    <citation type="submission" date="2023-04" db="EMBL/GenBank/DDBJ databases">
        <title>Clostridium tannerae sp. nov., isolated from the fecal material of an alpaca.</title>
        <authorList>
            <person name="Miller S."/>
            <person name="Hendry M."/>
            <person name="King J."/>
            <person name="Sankaranarayanan K."/>
            <person name="Lawson P.A."/>
        </authorList>
    </citation>
    <scope>NUCLEOTIDE SEQUENCE [LARGE SCALE GENOMIC DNA]</scope>
    <source>
        <strain evidence="8 9">A1-XYC3</strain>
    </source>
</reference>
<comment type="caution">
    <text evidence="8">The sequence shown here is derived from an EMBL/GenBank/DDBJ whole genome shotgun (WGS) entry which is preliminary data.</text>
</comment>
<feature type="transmembrane region" description="Helical" evidence="6">
    <location>
        <begin position="51"/>
        <end position="73"/>
    </location>
</feature>
<dbReference type="PANTHER" id="PTHR43547:SF10">
    <property type="entry name" value="SENSOR HISTIDINE KINASE DCUS"/>
    <property type="match status" value="1"/>
</dbReference>
<feature type="transmembrane region" description="Helical" evidence="6">
    <location>
        <begin position="85"/>
        <end position="104"/>
    </location>
</feature>
<keyword evidence="6" id="KW-0812">Transmembrane</keyword>
<dbReference type="InterPro" id="IPR005467">
    <property type="entry name" value="His_kinase_dom"/>
</dbReference>
<dbReference type="SMART" id="SM00387">
    <property type="entry name" value="HATPase_c"/>
    <property type="match status" value="1"/>
</dbReference>
<dbReference type="InterPro" id="IPR004358">
    <property type="entry name" value="Sig_transdc_His_kin-like_C"/>
</dbReference>
<comment type="catalytic activity">
    <reaction evidence="1">
        <text>ATP + protein L-histidine = ADP + protein N-phospho-L-histidine.</text>
        <dbReference type="EC" id="2.7.13.3"/>
    </reaction>
</comment>
<dbReference type="SUPFAM" id="SSF55874">
    <property type="entry name" value="ATPase domain of HSP90 chaperone/DNA topoisomerase II/histidine kinase"/>
    <property type="match status" value="1"/>
</dbReference>
<keyword evidence="4 8" id="KW-0808">Transferase</keyword>
<dbReference type="PRINTS" id="PR00344">
    <property type="entry name" value="BCTRLSENSOR"/>
</dbReference>
<sequence length="427" mass="48976">MKEDLIILALMIITVPLTGELKFYPFNDTFRVSFGTTAFFFFLLWIRKRYWLVLSGFIVGISVISFRIALDWIVNRGFQFEYDFIIHFSSAFYYATYSSLFYLVRVNNFHSKPLIIGFMSIFIEITSAIVELSVRHFVLGNLITLPMLSKIIIIAIIRSFFALSFFTVLKLHEAKLESKQHQERNIHMLSLISNLYEESIQLKKTLRDSEDITRKCYNLYRKLEKSNSPLVVEEISKEILQLAGEIHEIKKDNQRIYAGLNKLISAESSSDYMDILKIYNIILKTNKNYAMLLNKNITFISNIQGQLPPLHIYTVLSIINNLVSNAVESIVDSGLIKISINKTDHLVQFTVWDNGVGIPQKKKELIFKPGYTTKYDVSGNPSTGMGLPYVKELVANLNGTLTVESITEKNETIFTIKIPINSLIKKG</sequence>
<accession>A0ABU4JRR1</accession>
<organism evidence="8 9">
    <name type="scientific">Clostridium tanneri</name>
    <dbReference type="NCBI Taxonomy" id="3037988"/>
    <lineage>
        <taxon>Bacteria</taxon>
        <taxon>Bacillati</taxon>
        <taxon>Bacillota</taxon>
        <taxon>Clostridia</taxon>
        <taxon>Eubacteriales</taxon>
        <taxon>Clostridiaceae</taxon>
        <taxon>Clostridium</taxon>
    </lineage>
</organism>
<gene>
    <name evidence="8" type="ORF">P8V03_06615</name>
</gene>